<dbReference type="HOGENOM" id="CLU_3223169_0_0_6"/>
<dbReference type="Proteomes" id="UP000009080">
    <property type="component" value="Chromosome"/>
</dbReference>
<gene>
    <name evidence="2" type="ordered locus">TERTU_4131</name>
</gene>
<accession>C5BUI0</accession>
<dbReference type="EMBL" id="CP001614">
    <property type="protein sequence ID" value="ACR14709.1"/>
    <property type="molecule type" value="Genomic_DNA"/>
</dbReference>
<evidence type="ECO:0000313" key="2">
    <source>
        <dbReference type="EMBL" id="ACR14709.1"/>
    </source>
</evidence>
<evidence type="ECO:0000256" key="1">
    <source>
        <dbReference type="SAM" id="MobiDB-lite"/>
    </source>
</evidence>
<feature type="region of interest" description="Disordered" evidence="1">
    <location>
        <begin position="1"/>
        <end position="22"/>
    </location>
</feature>
<evidence type="ECO:0000313" key="3">
    <source>
        <dbReference type="Proteomes" id="UP000009080"/>
    </source>
</evidence>
<sequence>MPRAQSASPQGRNAPQGGAMLPPCEKLAGCDEFASALVRQTLLS</sequence>
<name>C5BUI0_TERTT</name>
<proteinExistence type="predicted"/>
<reference evidence="2 3" key="1">
    <citation type="journal article" date="2009" name="PLoS ONE">
        <title>The complete genome of Teredinibacter turnerae T7901: an intracellular endosymbiont of marine wood-boring bivalves (shipworms).</title>
        <authorList>
            <person name="Yang J.C."/>
            <person name="Madupu R."/>
            <person name="Durkin A.S."/>
            <person name="Ekborg N.A."/>
            <person name="Pedamallu C.S."/>
            <person name="Hostetler J.B."/>
            <person name="Radune D."/>
            <person name="Toms B.S."/>
            <person name="Henrissat B."/>
            <person name="Coutinho P.M."/>
            <person name="Schwarz S."/>
            <person name="Field L."/>
            <person name="Trindade-Silva A.E."/>
            <person name="Soares C.A.G."/>
            <person name="Elshahawi S."/>
            <person name="Hanora A."/>
            <person name="Schmidt E.W."/>
            <person name="Haygood M.G."/>
            <person name="Posfai J."/>
            <person name="Benner J."/>
            <person name="Madinger C."/>
            <person name="Nove J."/>
            <person name="Anton B."/>
            <person name="Chaudhary K."/>
            <person name="Foster J."/>
            <person name="Holman A."/>
            <person name="Kumar S."/>
            <person name="Lessard P.A."/>
            <person name="Luyten Y.A."/>
            <person name="Slatko B."/>
            <person name="Wood N."/>
            <person name="Wu B."/>
            <person name="Teplitski M."/>
            <person name="Mougous J.D."/>
            <person name="Ward N."/>
            <person name="Eisen J.A."/>
            <person name="Badger J.H."/>
            <person name="Distel D.L."/>
        </authorList>
    </citation>
    <scope>NUCLEOTIDE SEQUENCE [LARGE SCALE GENOMIC DNA]</scope>
    <source>
        <strain evidence="3">ATCC 39867 / T7901</strain>
    </source>
</reference>
<keyword evidence="3" id="KW-1185">Reference proteome</keyword>
<protein>
    <submittedName>
        <fullName evidence="2">Uncharacterized protein</fullName>
    </submittedName>
</protein>
<feature type="compositionally biased region" description="Polar residues" evidence="1">
    <location>
        <begin position="1"/>
        <end position="13"/>
    </location>
</feature>
<dbReference type="KEGG" id="ttu:TERTU_4131"/>
<organism evidence="2 3">
    <name type="scientific">Teredinibacter turnerae (strain ATCC 39867 / T7901)</name>
    <dbReference type="NCBI Taxonomy" id="377629"/>
    <lineage>
        <taxon>Bacteria</taxon>
        <taxon>Pseudomonadati</taxon>
        <taxon>Pseudomonadota</taxon>
        <taxon>Gammaproteobacteria</taxon>
        <taxon>Cellvibrionales</taxon>
        <taxon>Cellvibrionaceae</taxon>
        <taxon>Teredinibacter</taxon>
    </lineage>
</organism>
<dbReference type="AlphaFoldDB" id="C5BUI0"/>